<evidence type="ECO:0000313" key="2">
    <source>
        <dbReference type="Proteomes" id="UP001529423"/>
    </source>
</evidence>
<dbReference type="EMBL" id="JAUDEO010000007">
    <property type="protein sequence ID" value="MDM8333377.1"/>
    <property type="molecule type" value="Genomic_DNA"/>
</dbReference>
<accession>A0ABT7VKV9</accession>
<dbReference type="Proteomes" id="UP001529423">
    <property type="component" value="Unassembled WGS sequence"/>
</dbReference>
<name>A0ABT7VKV9_9LACO</name>
<evidence type="ECO:0000313" key="1">
    <source>
        <dbReference type="EMBL" id="MDM8333377.1"/>
    </source>
</evidence>
<proteinExistence type="predicted"/>
<organism evidence="1 2">
    <name type="scientific">Limosilactobacillus panis</name>
    <dbReference type="NCBI Taxonomy" id="47493"/>
    <lineage>
        <taxon>Bacteria</taxon>
        <taxon>Bacillati</taxon>
        <taxon>Bacillota</taxon>
        <taxon>Bacilli</taxon>
        <taxon>Lactobacillales</taxon>
        <taxon>Lactobacillaceae</taxon>
        <taxon>Limosilactobacillus</taxon>
    </lineage>
</organism>
<comment type="caution">
    <text evidence="1">The sequence shown here is derived from an EMBL/GenBank/DDBJ whole genome shotgun (WGS) entry which is preliminary data.</text>
</comment>
<dbReference type="RefSeq" id="WP_289559158.1">
    <property type="nucleotide sequence ID" value="NZ_JAUDEO010000007.1"/>
</dbReference>
<keyword evidence="2" id="KW-1185">Reference proteome</keyword>
<reference evidence="1 2" key="3">
    <citation type="submission" date="2023-06" db="EMBL/GenBank/DDBJ databases">
        <authorList>
            <person name="Zeman M."/>
            <person name="Kubasova T."/>
            <person name="Jahodarova E."/>
            <person name="Nykrynova M."/>
            <person name="Rychlik I."/>
        </authorList>
    </citation>
    <scope>NUCLEOTIDE SEQUENCE [LARGE SCALE GENOMIC DNA]</scope>
    <source>
        <strain evidence="1 2">105_WCHN</strain>
    </source>
</reference>
<reference evidence="1 2" key="2">
    <citation type="submission" date="2023-06" db="EMBL/GenBank/DDBJ databases">
        <title>Identification and characterization of horizontal gene transfer across gut microbiota members of farm animals based on homology search.</title>
        <authorList>
            <person name="Schwarzerova J."/>
            <person name="Nykrynova M."/>
            <person name="Jureckova K."/>
            <person name="Cejkova D."/>
            <person name="Rychlik I."/>
        </authorList>
    </citation>
    <scope>NUCLEOTIDE SEQUENCE [LARGE SCALE GENOMIC DNA]</scope>
    <source>
        <strain evidence="1 2">105_WCHN</strain>
    </source>
</reference>
<gene>
    <name evidence="1" type="ORF">QUW46_02105</name>
</gene>
<sequence>MVGLFRNTGGLFSIVKPRLVSVIIADGELAANWRVIVVLIGCYLSYIKISEEMIL</sequence>
<reference evidence="2" key="1">
    <citation type="submission" date="2023-06" db="EMBL/GenBank/DDBJ databases">
        <title>Identification and characterization of horizontal gene transfer across gut microbiota members of farm animals based on homology search.</title>
        <authorList>
            <person name="Zeman M."/>
            <person name="Kubasova T."/>
            <person name="Jahodarova E."/>
            <person name="Nykrynova M."/>
            <person name="Rychlik I."/>
        </authorList>
    </citation>
    <scope>NUCLEOTIDE SEQUENCE [LARGE SCALE GENOMIC DNA]</scope>
    <source>
        <strain evidence="2">105_WCHN</strain>
    </source>
</reference>
<protein>
    <submittedName>
        <fullName evidence="1">Uncharacterized protein</fullName>
    </submittedName>
</protein>